<feature type="compositionally biased region" description="Polar residues" evidence="1">
    <location>
        <begin position="219"/>
        <end position="253"/>
    </location>
</feature>
<dbReference type="InterPro" id="IPR011049">
    <property type="entry name" value="Serralysin-like_metalloprot_C"/>
</dbReference>
<dbReference type="InterPro" id="IPR001343">
    <property type="entry name" value="Hemolysn_Ca-bd"/>
</dbReference>
<dbReference type="Pfam" id="PF00353">
    <property type="entry name" value="HemolysinCabind"/>
    <property type="match status" value="3"/>
</dbReference>
<dbReference type="GO" id="GO:0005509">
    <property type="term" value="F:calcium ion binding"/>
    <property type="evidence" value="ECO:0007669"/>
    <property type="project" value="InterPro"/>
</dbReference>
<dbReference type="EC" id="3.1.3.1" evidence="3"/>
<organism evidence="3 4">
    <name type="scientific">Streptomyces formicae</name>
    <dbReference type="NCBI Taxonomy" id="1616117"/>
    <lineage>
        <taxon>Bacteria</taxon>
        <taxon>Bacillati</taxon>
        <taxon>Actinomycetota</taxon>
        <taxon>Actinomycetes</taxon>
        <taxon>Kitasatosporales</taxon>
        <taxon>Streptomycetaceae</taxon>
        <taxon>Streptomyces</taxon>
    </lineage>
</organism>
<dbReference type="AlphaFoldDB" id="A0A291Q0I3"/>
<accession>A0A291Q0I3</accession>
<proteinExistence type="predicted"/>
<dbReference type="Gene3D" id="2.150.10.10">
    <property type="entry name" value="Serralysin-like metalloprotease, C-terminal"/>
    <property type="match status" value="1"/>
</dbReference>
<evidence type="ECO:0000313" key="4">
    <source>
        <dbReference type="Proteomes" id="UP000221011"/>
    </source>
</evidence>
<feature type="chain" id="PRO_5012674295" evidence="2">
    <location>
        <begin position="48"/>
        <end position="274"/>
    </location>
</feature>
<dbReference type="RefSeq" id="WP_098240236.1">
    <property type="nucleotide sequence ID" value="NZ_CP022685.1"/>
</dbReference>
<dbReference type="KEGG" id="sfk:KY5_0054c"/>
<keyword evidence="4" id="KW-1185">Reference proteome</keyword>
<protein>
    <submittedName>
        <fullName evidence="3">Alkaline phosphatase</fullName>
        <ecNumber evidence="3">3.1.3.1</ecNumber>
    </submittedName>
</protein>
<dbReference type="InterPro" id="IPR006311">
    <property type="entry name" value="TAT_signal"/>
</dbReference>
<feature type="region of interest" description="Disordered" evidence="1">
    <location>
        <begin position="202"/>
        <end position="262"/>
    </location>
</feature>
<name>A0A291Q0I3_9ACTN</name>
<sequence length="274" mass="26894">MNVTTASRPPAPGRHRFGGLRRRLTAMAAVAALAVAGPLALAGPAHADANAQITDSADPVTVNTSYTYTVTVPASAGDDTTDLTIDLSGAAATFTAVTNSVGGDLECTPSGTHIQCNALVPVAPGYTVTATVLPTATGTVTADVLVNFINIIGADSTTTTITDSTPPGCTITGTAGDDNLSGTNGDDIICGLAGNDTINAGNGNDTVYPGPGNDVASGDNGNDTLIDQSGTDTLNGNNGDDSIDVQDTVSGDTANGGNGVDTCAADAGDTTTSC</sequence>
<evidence type="ECO:0000256" key="2">
    <source>
        <dbReference type="SAM" id="SignalP"/>
    </source>
</evidence>
<keyword evidence="3" id="KW-0378">Hydrolase</keyword>
<dbReference type="SUPFAM" id="SSF51120">
    <property type="entry name" value="beta-Roll"/>
    <property type="match status" value="1"/>
</dbReference>
<evidence type="ECO:0000256" key="1">
    <source>
        <dbReference type="SAM" id="MobiDB-lite"/>
    </source>
</evidence>
<dbReference type="EMBL" id="CP022685">
    <property type="protein sequence ID" value="ATL25072.1"/>
    <property type="molecule type" value="Genomic_DNA"/>
</dbReference>
<evidence type="ECO:0000313" key="3">
    <source>
        <dbReference type="EMBL" id="ATL25072.1"/>
    </source>
</evidence>
<dbReference type="PROSITE" id="PS51318">
    <property type="entry name" value="TAT"/>
    <property type="match status" value="1"/>
</dbReference>
<dbReference type="Proteomes" id="UP000221011">
    <property type="component" value="Chromosome"/>
</dbReference>
<dbReference type="PRINTS" id="PR00313">
    <property type="entry name" value="CABNDNGRPT"/>
</dbReference>
<feature type="signal peptide" evidence="2">
    <location>
        <begin position="1"/>
        <end position="47"/>
    </location>
</feature>
<keyword evidence="2" id="KW-0732">Signal</keyword>
<gene>
    <name evidence="3" type="ORF">KY5_0054c</name>
</gene>
<reference evidence="3 4" key="1">
    <citation type="submission" date="2017-08" db="EMBL/GenBank/DDBJ databases">
        <title>Complete Genome Sequence of Streptomyces formicae KY5, the formicamycin producer.</title>
        <authorList>
            <person name="Holmes N.A."/>
            <person name="Devine R."/>
            <person name="Qin Z."/>
            <person name="Seipke R.F."/>
            <person name="Wilkinson B."/>
            <person name="Hutchings M.I."/>
        </authorList>
    </citation>
    <scope>NUCLEOTIDE SEQUENCE [LARGE SCALE GENOMIC DNA]</scope>
    <source>
        <strain evidence="3 4">KY5</strain>
    </source>
</reference>
<dbReference type="GO" id="GO:0004035">
    <property type="term" value="F:alkaline phosphatase activity"/>
    <property type="evidence" value="ECO:0007669"/>
    <property type="project" value="UniProtKB-EC"/>
</dbReference>